<gene>
    <name evidence="1" type="ORF">EGH23_00125</name>
</gene>
<dbReference type="EMBL" id="RKLT01000001">
    <property type="protein sequence ID" value="MBX0293282.1"/>
    <property type="molecule type" value="Genomic_DNA"/>
</dbReference>
<dbReference type="Proteomes" id="UP001430455">
    <property type="component" value="Unassembled WGS sequence"/>
</dbReference>
<evidence type="ECO:0008006" key="3">
    <source>
        <dbReference type="Google" id="ProtNLM"/>
    </source>
</evidence>
<evidence type="ECO:0000313" key="1">
    <source>
        <dbReference type="EMBL" id="MBX0293282.1"/>
    </source>
</evidence>
<proteinExistence type="predicted"/>
<accession>A0AAW4P5Z8</accession>
<protein>
    <recommendedName>
        <fullName evidence="3">Lipoprotein</fullName>
    </recommendedName>
</protein>
<sequence>MPSANRRTFISATSAGLASLAGCDSLRSSPGVEYALYVEPPDRPLAEIVRWQPGPNEDGPYAATRRDAWAAAVTGGRYTVSGHSAVPDGEYTEHDGAYYQLHDVVTGSRRIERPVLRLHWVGRADDGDAPDATPRESLPALDRHAVLPAYFAARAREYDGGAPWDFVEEGGYVYRYAARAESELAPTPDHEYVSVHDTVLRVDVSRETLVEAEHTATATQVATSPKAFADVADAAAVEVRLSPDELSADARDLFERARGRETYTETTPLSAEFESLLSALRLREALGCSRSNCERETDETQYLAYDGAYYDCQLYVDDSE</sequence>
<organism evidence="1 2">
    <name type="scientific">Haloarcula nitratireducens</name>
    <dbReference type="NCBI Taxonomy" id="2487749"/>
    <lineage>
        <taxon>Archaea</taxon>
        <taxon>Methanobacteriati</taxon>
        <taxon>Methanobacteriota</taxon>
        <taxon>Stenosarchaea group</taxon>
        <taxon>Halobacteria</taxon>
        <taxon>Halobacteriales</taxon>
        <taxon>Haloarculaceae</taxon>
        <taxon>Haloarcula</taxon>
    </lineage>
</organism>
<reference evidence="1 2" key="1">
    <citation type="submission" date="2021-06" db="EMBL/GenBank/DDBJ databases">
        <title>Halomicroarcula sp. a new haloarchaeum isolated from saline soil.</title>
        <authorList>
            <person name="Duran-Viseras A."/>
            <person name="Sanchez-Porro C."/>
            <person name="Ventosa A."/>
        </authorList>
    </citation>
    <scope>NUCLEOTIDE SEQUENCE [LARGE SCALE GENOMIC DNA]</scope>
    <source>
        <strain evidence="1 2">F27</strain>
    </source>
</reference>
<keyword evidence="2" id="KW-1185">Reference proteome</keyword>
<evidence type="ECO:0000313" key="2">
    <source>
        <dbReference type="Proteomes" id="UP001430455"/>
    </source>
</evidence>
<dbReference type="AlphaFoldDB" id="A0AAW4P5Z8"/>
<dbReference type="PROSITE" id="PS51257">
    <property type="entry name" value="PROKAR_LIPOPROTEIN"/>
    <property type="match status" value="1"/>
</dbReference>
<name>A0AAW4P5Z8_9EURY</name>
<comment type="caution">
    <text evidence="1">The sequence shown here is derived from an EMBL/GenBank/DDBJ whole genome shotgun (WGS) entry which is preliminary data.</text>
</comment>
<dbReference type="RefSeq" id="WP_220578012.1">
    <property type="nucleotide sequence ID" value="NZ_RKLT01000001.1"/>
</dbReference>